<protein>
    <submittedName>
        <fullName evidence="2">Uncharacterized protein</fullName>
    </submittedName>
</protein>
<reference evidence="3" key="1">
    <citation type="journal article" date="2019" name="Int. J. Syst. Evol. Microbiol.">
        <title>The Global Catalogue of Microorganisms (GCM) 10K type strain sequencing project: providing services to taxonomists for standard genome sequencing and annotation.</title>
        <authorList>
            <consortium name="The Broad Institute Genomics Platform"/>
            <consortium name="The Broad Institute Genome Sequencing Center for Infectious Disease"/>
            <person name="Wu L."/>
            <person name="Ma J."/>
        </authorList>
    </citation>
    <scope>NUCLEOTIDE SEQUENCE [LARGE SCALE GENOMIC DNA]</scope>
    <source>
        <strain evidence="3">CCUG 47105</strain>
    </source>
</reference>
<evidence type="ECO:0000256" key="1">
    <source>
        <dbReference type="SAM" id="Phobius"/>
    </source>
</evidence>
<evidence type="ECO:0000313" key="3">
    <source>
        <dbReference type="Proteomes" id="UP001596305"/>
    </source>
</evidence>
<feature type="transmembrane region" description="Helical" evidence="1">
    <location>
        <begin position="106"/>
        <end position="126"/>
    </location>
</feature>
<feature type="transmembrane region" description="Helical" evidence="1">
    <location>
        <begin position="20"/>
        <end position="39"/>
    </location>
</feature>
<dbReference type="EMBL" id="JBHSTM010000004">
    <property type="protein sequence ID" value="MFC6424674.1"/>
    <property type="molecule type" value="Genomic_DNA"/>
</dbReference>
<keyword evidence="1" id="KW-0472">Membrane</keyword>
<comment type="caution">
    <text evidence="2">The sequence shown here is derived from an EMBL/GenBank/DDBJ whole genome shotgun (WGS) entry which is preliminary data.</text>
</comment>
<feature type="transmembrane region" description="Helical" evidence="1">
    <location>
        <begin position="59"/>
        <end position="85"/>
    </location>
</feature>
<keyword evidence="3" id="KW-1185">Reference proteome</keyword>
<keyword evidence="1" id="KW-1133">Transmembrane helix</keyword>
<name>A0ABW1X813_9CELL</name>
<proteinExistence type="predicted"/>
<evidence type="ECO:0000313" key="2">
    <source>
        <dbReference type="EMBL" id="MFC6424674.1"/>
    </source>
</evidence>
<accession>A0ABW1X813</accession>
<sequence>MVSRLRDRVVAFLQDRPRGVTVSLILLVAAHAVLAHFLPSLDFWDALREPSESSVQNTVTIYLSLSGASALAAGFAGVVIVFGLGSTSVKFLTFRVRAGRSLRRNWTSVIGSSFAAAGGATVAALLAVSGELWIAAWVFELGLVLVIHPVIRMVWLLWVLMGVVESDDAVVISAQNRVPLDDLFGAD</sequence>
<keyword evidence="1" id="KW-0812">Transmembrane</keyword>
<dbReference type="RefSeq" id="WP_204809325.1">
    <property type="nucleotide sequence ID" value="NZ_BAAAIY010000003.1"/>
</dbReference>
<organism evidence="2 3">
    <name type="scientific">Oerskovia paurometabola</name>
    <dbReference type="NCBI Taxonomy" id="162170"/>
    <lineage>
        <taxon>Bacteria</taxon>
        <taxon>Bacillati</taxon>
        <taxon>Actinomycetota</taxon>
        <taxon>Actinomycetes</taxon>
        <taxon>Micrococcales</taxon>
        <taxon>Cellulomonadaceae</taxon>
        <taxon>Oerskovia</taxon>
    </lineage>
</organism>
<dbReference type="Proteomes" id="UP001596305">
    <property type="component" value="Unassembled WGS sequence"/>
</dbReference>
<feature type="transmembrane region" description="Helical" evidence="1">
    <location>
        <begin position="132"/>
        <end position="151"/>
    </location>
</feature>
<gene>
    <name evidence="2" type="ORF">ACFP71_07550</name>
</gene>